<dbReference type="SUPFAM" id="SSF48208">
    <property type="entry name" value="Six-hairpin glycosidases"/>
    <property type="match status" value="1"/>
</dbReference>
<dbReference type="InterPro" id="IPR053169">
    <property type="entry name" value="MUG_Protein"/>
</dbReference>
<name>A0A1G6GF85_9ACTN</name>
<dbReference type="InterPro" id="IPR005198">
    <property type="entry name" value="Glyco_hydro_76"/>
</dbReference>
<accession>A0A1G6GF85</accession>
<dbReference type="Gene3D" id="1.50.10.20">
    <property type="match status" value="1"/>
</dbReference>
<dbReference type="STRING" id="1577474.GA0111570_102421"/>
<dbReference type="GO" id="GO:0005975">
    <property type="term" value="P:carbohydrate metabolic process"/>
    <property type="evidence" value="ECO:0007669"/>
    <property type="project" value="InterPro"/>
</dbReference>
<proteinExistence type="predicted"/>
<dbReference type="InterPro" id="IPR008928">
    <property type="entry name" value="6-hairpin_glycosidase_sf"/>
</dbReference>
<gene>
    <name evidence="1" type="ORF">GA0111570_102421</name>
</gene>
<dbReference type="EMBL" id="FMYF01000002">
    <property type="protein sequence ID" value="SDB80630.1"/>
    <property type="molecule type" value="Genomic_DNA"/>
</dbReference>
<keyword evidence="2" id="KW-1185">Reference proteome</keyword>
<dbReference type="Proteomes" id="UP000199086">
    <property type="component" value="Unassembled WGS sequence"/>
</dbReference>
<reference evidence="1 2" key="1">
    <citation type="submission" date="2016-06" db="EMBL/GenBank/DDBJ databases">
        <authorList>
            <person name="Olsen C.W."/>
            <person name="Carey S."/>
            <person name="Hinshaw L."/>
            <person name="Karasin A.I."/>
        </authorList>
    </citation>
    <scope>NUCLEOTIDE SEQUENCE [LARGE SCALE GENOMIC DNA]</scope>
    <source>
        <strain evidence="1 2">LZ-22</strain>
    </source>
</reference>
<dbReference type="PANTHER" id="PTHR47791:SF3">
    <property type="entry name" value="MEIOTICALLY UP-REGULATED GENE 191 PROTEIN"/>
    <property type="match status" value="1"/>
</dbReference>
<protein>
    <submittedName>
        <fullName evidence="1">Predicted alpha-1,6-mannanase, GH76 family</fullName>
    </submittedName>
</protein>
<evidence type="ECO:0000313" key="2">
    <source>
        <dbReference type="Proteomes" id="UP000199086"/>
    </source>
</evidence>
<sequence>MEDWRAYAAEAERSVLGRHLRRPWFAPWARLARAAEPPDLAHRTFAAFYYWWQAHVLETLVDAQLRDRRRWRRQVIARWPAAMALRNRGRWLNPYYDDIAWLGLALDRAERDLGMHFRRPLARITAALDRAWDDGPLGGGIPWRVGDEFRNVPANGPMTILLARRGQLERAGAALAWLDARHLDPATGLVVDGIRPGAPGEPYRVDRAFHTYNQGLLLGAEVAVLTAALALGRAGAPEVEATAGRVYRLVGAVDRWMAVDHVVVGFEGRAEFGGDGGLFRGILARYLGRVVTDLPGEGPQAVAARRLAADLLAASAGATWRHRAVDARGVWFGPDPRVPARIPRAGDAIAPGASAAAVGAALLPERDLSVQVGGWMLLEAAARALCRS</sequence>
<dbReference type="OrthoDB" id="2505409at2"/>
<dbReference type="AlphaFoldDB" id="A0A1G6GF85"/>
<organism evidence="1 2">
    <name type="scientific">Raineyella antarctica</name>
    <dbReference type="NCBI Taxonomy" id="1577474"/>
    <lineage>
        <taxon>Bacteria</taxon>
        <taxon>Bacillati</taxon>
        <taxon>Actinomycetota</taxon>
        <taxon>Actinomycetes</taxon>
        <taxon>Propionibacteriales</taxon>
        <taxon>Propionibacteriaceae</taxon>
        <taxon>Raineyella</taxon>
    </lineage>
</organism>
<dbReference type="RefSeq" id="WP_092606925.1">
    <property type="nucleotide sequence ID" value="NZ_FMYF01000002.1"/>
</dbReference>
<evidence type="ECO:0000313" key="1">
    <source>
        <dbReference type="EMBL" id="SDB80630.1"/>
    </source>
</evidence>
<dbReference type="Pfam" id="PF03663">
    <property type="entry name" value="Glyco_hydro_76"/>
    <property type="match status" value="1"/>
</dbReference>
<dbReference type="PANTHER" id="PTHR47791">
    <property type="entry name" value="MEIOTICALLY UP-REGULATED GENE 191 PROTEIN"/>
    <property type="match status" value="1"/>
</dbReference>